<proteinExistence type="predicted"/>
<evidence type="ECO:0008006" key="3">
    <source>
        <dbReference type="Google" id="ProtNLM"/>
    </source>
</evidence>
<organism evidence="1 2">
    <name type="scientific">Meganyctiphanes norvegica</name>
    <name type="common">Northern krill</name>
    <name type="synonym">Thysanopoda norvegica</name>
    <dbReference type="NCBI Taxonomy" id="48144"/>
    <lineage>
        <taxon>Eukaryota</taxon>
        <taxon>Metazoa</taxon>
        <taxon>Ecdysozoa</taxon>
        <taxon>Arthropoda</taxon>
        <taxon>Crustacea</taxon>
        <taxon>Multicrustacea</taxon>
        <taxon>Malacostraca</taxon>
        <taxon>Eumalacostraca</taxon>
        <taxon>Eucarida</taxon>
        <taxon>Euphausiacea</taxon>
        <taxon>Euphausiidae</taxon>
        <taxon>Meganyctiphanes</taxon>
    </lineage>
</organism>
<evidence type="ECO:0000313" key="2">
    <source>
        <dbReference type="Proteomes" id="UP001497623"/>
    </source>
</evidence>
<feature type="non-terminal residue" evidence="1">
    <location>
        <position position="158"/>
    </location>
</feature>
<gene>
    <name evidence="1" type="ORF">MNOR_LOCUS23973</name>
</gene>
<reference evidence="1 2" key="1">
    <citation type="submission" date="2024-05" db="EMBL/GenBank/DDBJ databases">
        <authorList>
            <person name="Wallberg A."/>
        </authorList>
    </citation>
    <scope>NUCLEOTIDE SEQUENCE [LARGE SCALE GENOMIC DNA]</scope>
</reference>
<name>A0AAV2RGW6_MEGNR</name>
<sequence>QHPLQGEYRCLTLTRRIQIPCQYFQLQSDMTVLVENITTSSQTNITLQRQMSWDQLLLEIQSLFSTTYSSDLPTSFELSLSEMTKRASSSHVPSNKLYNFSMEKKQQKLVRIVTQSVPDGIFPKQYTAKLYDIKVGGQGPDDKIYNQKADIRKFIPRG</sequence>
<accession>A0AAV2RGW6</accession>
<dbReference type="EMBL" id="CAXKWB010021611">
    <property type="protein sequence ID" value="CAL4123307.1"/>
    <property type="molecule type" value="Genomic_DNA"/>
</dbReference>
<comment type="caution">
    <text evidence="1">The sequence shown here is derived from an EMBL/GenBank/DDBJ whole genome shotgun (WGS) entry which is preliminary data.</text>
</comment>
<keyword evidence="2" id="KW-1185">Reference proteome</keyword>
<protein>
    <recommendedName>
        <fullName evidence="3">Vitellogenin</fullName>
    </recommendedName>
</protein>
<dbReference type="Proteomes" id="UP001497623">
    <property type="component" value="Unassembled WGS sequence"/>
</dbReference>
<evidence type="ECO:0000313" key="1">
    <source>
        <dbReference type="EMBL" id="CAL4123307.1"/>
    </source>
</evidence>
<dbReference type="AlphaFoldDB" id="A0AAV2RGW6"/>
<feature type="non-terminal residue" evidence="1">
    <location>
        <position position="1"/>
    </location>
</feature>